<name>A0A0V1M6B2_9BILA</name>
<accession>A0A0V1M6B2</accession>
<sequence>MKSQEWKRLHHQLQGDAYSREFKCRVTLPDCDNQGQVLFHNSRALKSMKYNGDALCCLQLNDECAGKLCFCKVNNTRSEANCGNNFVSEKKNLFCFEKFAYYNAGCKMQKQISYLLRLDDQRCASRLFSNFVRLFEKVERRCSNLSQKGVAEMSRVC</sequence>
<proteinExistence type="predicted"/>
<evidence type="ECO:0000313" key="2">
    <source>
        <dbReference type="Proteomes" id="UP000054843"/>
    </source>
</evidence>
<dbReference type="Proteomes" id="UP000054843">
    <property type="component" value="Unassembled WGS sequence"/>
</dbReference>
<keyword evidence="2" id="KW-1185">Reference proteome</keyword>
<dbReference type="EMBL" id="JYDO01000208">
    <property type="protein sequence ID" value="KRZ67148.1"/>
    <property type="molecule type" value="Genomic_DNA"/>
</dbReference>
<dbReference type="AlphaFoldDB" id="A0A0V1M6B2"/>
<protein>
    <submittedName>
        <fullName evidence="1">Uncharacterized protein</fullName>
    </submittedName>
</protein>
<comment type="caution">
    <text evidence="1">The sequence shown here is derived from an EMBL/GenBank/DDBJ whole genome shotgun (WGS) entry which is preliminary data.</text>
</comment>
<organism evidence="1 2">
    <name type="scientific">Trichinella papuae</name>
    <dbReference type="NCBI Taxonomy" id="268474"/>
    <lineage>
        <taxon>Eukaryota</taxon>
        <taxon>Metazoa</taxon>
        <taxon>Ecdysozoa</taxon>
        <taxon>Nematoda</taxon>
        <taxon>Enoplea</taxon>
        <taxon>Dorylaimia</taxon>
        <taxon>Trichinellida</taxon>
        <taxon>Trichinellidae</taxon>
        <taxon>Trichinella</taxon>
    </lineage>
</organism>
<evidence type="ECO:0000313" key="1">
    <source>
        <dbReference type="EMBL" id="KRZ67148.1"/>
    </source>
</evidence>
<gene>
    <name evidence="1" type="ORF">T10_10642</name>
</gene>
<reference evidence="1 2" key="1">
    <citation type="submission" date="2015-01" db="EMBL/GenBank/DDBJ databases">
        <title>Evolution of Trichinella species and genotypes.</title>
        <authorList>
            <person name="Korhonen P.K."/>
            <person name="Edoardo P."/>
            <person name="Giuseppe L.R."/>
            <person name="Gasser R.B."/>
        </authorList>
    </citation>
    <scope>NUCLEOTIDE SEQUENCE [LARGE SCALE GENOMIC DNA]</scope>
    <source>
        <strain evidence="1">ISS1980</strain>
    </source>
</reference>